<comment type="caution">
    <text evidence="2">The sequence shown here is derived from an EMBL/GenBank/DDBJ whole genome shotgun (WGS) entry which is preliminary data.</text>
</comment>
<dbReference type="Pfam" id="PF12937">
    <property type="entry name" value="F-box-like"/>
    <property type="match status" value="1"/>
</dbReference>
<dbReference type="AlphaFoldDB" id="A0ABD1HH98"/>
<dbReference type="CDD" id="cd09917">
    <property type="entry name" value="F-box_SF"/>
    <property type="match status" value="1"/>
</dbReference>
<evidence type="ECO:0000313" key="2">
    <source>
        <dbReference type="EMBL" id="KAL1555825.1"/>
    </source>
</evidence>
<name>A0ABD1HH98_SALDI</name>
<protein>
    <submittedName>
        <fullName evidence="2">F-box protein-like protein</fullName>
    </submittedName>
</protein>
<dbReference type="Gene3D" id="1.20.1280.50">
    <property type="match status" value="1"/>
</dbReference>
<evidence type="ECO:0000313" key="3">
    <source>
        <dbReference type="Proteomes" id="UP001567538"/>
    </source>
</evidence>
<reference evidence="2 3" key="1">
    <citation type="submission" date="2024-06" db="EMBL/GenBank/DDBJ databases">
        <title>A chromosome level genome sequence of Diviner's sage (Salvia divinorum).</title>
        <authorList>
            <person name="Ford S.A."/>
            <person name="Ro D.-K."/>
            <person name="Ness R.W."/>
            <person name="Phillips M.A."/>
        </authorList>
    </citation>
    <scope>NUCLEOTIDE SEQUENCE [LARGE SCALE GENOMIC DNA]</scope>
    <source>
        <strain evidence="2">SAF-2024a</strain>
        <tissue evidence="2">Leaf</tissue>
    </source>
</reference>
<dbReference type="InterPro" id="IPR036047">
    <property type="entry name" value="F-box-like_dom_sf"/>
</dbReference>
<dbReference type="PANTHER" id="PTHR31215">
    <property type="entry name" value="OS05G0510400 PROTEIN-RELATED"/>
    <property type="match status" value="1"/>
</dbReference>
<organism evidence="2 3">
    <name type="scientific">Salvia divinorum</name>
    <name type="common">Maria pastora</name>
    <name type="synonym">Diviner's sage</name>
    <dbReference type="NCBI Taxonomy" id="28513"/>
    <lineage>
        <taxon>Eukaryota</taxon>
        <taxon>Viridiplantae</taxon>
        <taxon>Streptophyta</taxon>
        <taxon>Embryophyta</taxon>
        <taxon>Tracheophyta</taxon>
        <taxon>Spermatophyta</taxon>
        <taxon>Magnoliopsida</taxon>
        <taxon>eudicotyledons</taxon>
        <taxon>Gunneridae</taxon>
        <taxon>Pentapetalae</taxon>
        <taxon>asterids</taxon>
        <taxon>lamiids</taxon>
        <taxon>Lamiales</taxon>
        <taxon>Lamiaceae</taxon>
        <taxon>Nepetoideae</taxon>
        <taxon>Mentheae</taxon>
        <taxon>Salviinae</taxon>
        <taxon>Salvia</taxon>
        <taxon>Salvia subgen. Calosphace</taxon>
    </lineage>
</organism>
<gene>
    <name evidence="2" type="ORF">AAHA92_11520</name>
</gene>
<dbReference type="EMBL" id="JBEAFC010000005">
    <property type="protein sequence ID" value="KAL1555825.1"/>
    <property type="molecule type" value="Genomic_DNA"/>
</dbReference>
<dbReference type="SUPFAM" id="SSF81383">
    <property type="entry name" value="F-box domain"/>
    <property type="match status" value="1"/>
</dbReference>
<dbReference type="Proteomes" id="UP001567538">
    <property type="component" value="Unassembled WGS sequence"/>
</dbReference>
<sequence length="371" mass="40919">MGSNGSDLCRKIYGEKVEEFDRLPDAIILLIFNRIGDVKALGRCCTVSRRFHSLVPQVDNVVINVDCVISDEERERASSTAADSAAVDKSRRPIASFFRIFFSGLFNPLHSLSQVIPSARQLPLSDEEEEEEETVTHHSPMHVLKNFNEIKVLRIVLPAAELTIENGVVLRWKAEFGSTLESSVILGAESIASSGCGDYEANDDIAHESFYSDGGLKLRVLWTVATLISASARHYLLQPIIAEHETLESLVLMDADGLGSLSMNKDQLDDLRVRPLSASPTSKRTRVPSLDLQLWYAPRLEMPNGAVLKGATLIAIKPSELQREGALEAGSESSWAEPEGNWISSAFEGPFATAARMLVKKRIYCLEMNAF</sequence>
<proteinExistence type="predicted"/>
<feature type="domain" description="F-box" evidence="1">
    <location>
        <begin position="20"/>
        <end position="55"/>
    </location>
</feature>
<accession>A0ABD1HH98</accession>
<keyword evidence="3" id="KW-1185">Reference proteome</keyword>
<dbReference type="InterPro" id="IPR001810">
    <property type="entry name" value="F-box_dom"/>
</dbReference>
<dbReference type="InterPro" id="IPR044809">
    <property type="entry name" value="AUF1-like"/>
</dbReference>
<evidence type="ECO:0000259" key="1">
    <source>
        <dbReference type="Pfam" id="PF12937"/>
    </source>
</evidence>